<sequence>MPPSDKTPSHCVMGVNTEWAMLQRESKRLAHKDAECEKLMELYEPLKELDAGKMEMKPHGSYKNCVLLLPCSTKKSERFPWDLEDEECHHQSSLHSAFQAAPGRAHLPPGPQLLWVVGRESKSF</sequence>
<dbReference type="AlphaFoldDB" id="A0A834DSC7"/>
<dbReference type="Proteomes" id="UP000664940">
    <property type="component" value="Unassembled WGS sequence"/>
</dbReference>
<name>A0A834DSC7_9CHIR</name>
<organism evidence="1 2">
    <name type="scientific">Phyllostomus discolor</name>
    <name type="common">pale spear-nosed bat</name>
    <dbReference type="NCBI Taxonomy" id="89673"/>
    <lineage>
        <taxon>Eukaryota</taxon>
        <taxon>Metazoa</taxon>
        <taxon>Chordata</taxon>
        <taxon>Craniata</taxon>
        <taxon>Vertebrata</taxon>
        <taxon>Euteleostomi</taxon>
        <taxon>Mammalia</taxon>
        <taxon>Eutheria</taxon>
        <taxon>Laurasiatheria</taxon>
        <taxon>Chiroptera</taxon>
        <taxon>Yangochiroptera</taxon>
        <taxon>Phyllostomidae</taxon>
        <taxon>Phyllostominae</taxon>
        <taxon>Phyllostomus</taxon>
    </lineage>
</organism>
<reference evidence="1 2" key="1">
    <citation type="journal article" date="2020" name="Nature">
        <title>Six reference-quality genomes reveal evolution of bat adaptations.</title>
        <authorList>
            <person name="Jebb D."/>
            <person name="Huang Z."/>
            <person name="Pippel M."/>
            <person name="Hughes G.M."/>
            <person name="Lavrichenko K."/>
            <person name="Devanna P."/>
            <person name="Winkler S."/>
            <person name="Jermiin L.S."/>
            <person name="Skirmuntt E.C."/>
            <person name="Katzourakis A."/>
            <person name="Burkitt-Gray L."/>
            <person name="Ray D.A."/>
            <person name="Sullivan K.A.M."/>
            <person name="Roscito J.G."/>
            <person name="Kirilenko B.M."/>
            <person name="Davalos L.M."/>
            <person name="Corthals A.P."/>
            <person name="Power M.L."/>
            <person name="Jones G."/>
            <person name="Ransome R.D."/>
            <person name="Dechmann D.K.N."/>
            <person name="Locatelli A.G."/>
            <person name="Puechmaille S.J."/>
            <person name="Fedrigo O."/>
            <person name="Jarvis E.D."/>
            <person name="Hiller M."/>
            <person name="Vernes S.C."/>
            <person name="Myers E.W."/>
            <person name="Teeling E.C."/>
        </authorList>
    </citation>
    <scope>NUCLEOTIDE SEQUENCE [LARGE SCALE GENOMIC DNA]</scope>
    <source>
        <strain evidence="1">Bat1K_MPI-CBG_1</strain>
    </source>
</reference>
<dbReference type="EMBL" id="JABVXQ010000009">
    <property type="protein sequence ID" value="KAF6090821.1"/>
    <property type="molecule type" value="Genomic_DNA"/>
</dbReference>
<gene>
    <name evidence="1" type="ORF">HJG60_012203</name>
</gene>
<comment type="caution">
    <text evidence="1">The sequence shown here is derived from an EMBL/GenBank/DDBJ whole genome shotgun (WGS) entry which is preliminary data.</text>
</comment>
<evidence type="ECO:0000313" key="1">
    <source>
        <dbReference type="EMBL" id="KAF6090821.1"/>
    </source>
</evidence>
<accession>A0A834DSC7</accession>
<evidence type="ECO:0000313" key="2">
    <source>
        <dbReference type="Proteomes" id="UP000664940"/>
    </source>
</evidence>
<protein>
    <submittedName>
        <fullName evidence="1">Uncharacterized protein</fullName>
    </submittedName>
</protein>
<proteinExistence type="predicted"/>